<organism evidence="2 3">
    <name type="scientific">Streptacidiphilus alkalitolerans</name>
    <dbReference type="NCBI Taxonomy" id="3342712"/>
    <lineage>
        <taxon>Bacteria</taxon>
        <taxon>Bacillati</taxon>
        <taxon>Actinomycetota</taxon>
        <taxon>Actinomycetes</taxon>
        <taxon>Kitasatosporales</taxon>
        <taxon>Streptomycetaceae</taxon>
        <taxon>Streptacidiphilus</taxon>
    </lineage>
</organism>
<dbReference type="RefSeq" id="WP_380559328.1">
    <property type="nucleotide sequence ID" value="NZ_JBHEZY010000024.1"/>
</dbReference>
<evidence type="ECO:0000256" key="1">
    <source>
        <dbReference type="SAM" id="MobiDB-lite"/>
    </source>
</evidence>
<gene>
    <name evidence="2" type="ORF">ACEZDB_35595</name>
</gene>
<evidence type="ECO:0000313" key="3">
    <source>
        <dbReference type="Proteomes" id="UP001592530"/>
    </source>
</evidence>
<comment type="caution">
    <text evidence="2">The sequence shown here is derived from an EMBL/GenBank/DDBJ whole genome shotgun (WGS) entry which is preliminary data.</text>
</comment>
<protein>
    <submittedName>
        <fullName evidence="2">Uncharacterized protein</fullName>
    </submittedName>
</protein>
<dbReference type="Proteomes" id="UP001592530">
    <property type="component" value="Unassembled WGS sequence"/>
</dbReference>
<sequence>MTPDVGALERSEDEVHRIGQYQHHQSSAELRIVEVLAWAGLGAAEIDELMCSVEAGVIAGMQCIAVEMAYGPRDRGEEYEQGYTAGARRITDYLVESADRAYEQRGQAASALQLIAHLRQRERDQAAGGGYPGRSAGSGESPAGPHGPLGA</sequence>
<dbReference type="EMBL" id="JBHEZY010000024">
    <property type="protein sequence ID" value="MFC1435970.1"/>
    <property type="molecule type" value="Genomic_DNA"/>
</dbReference>
<feature type="region of interest" description="Disordered" evidence="1">
    <location>
        <begin position="123"/>
        <end position="151"/>
    </location>
</feature>
<name>A0ABV6XCH9_9ACTN</name>
<accession>A0ABV6XCH9</accession>
<proteinExistence type="predicted"/>
<reference evidence="2 3" key="1">
    <citation type="submission" date="2024-09" db="EMBL/GenBank/DDBJ databases">
        <authorList>
            <person name="Lee S.D."/>
        </authorList>
    </citation>
    <scope>NUCLEOTIDE SEQUENCE [LARGE SCALE GENOMIC DNA]</scope>
    <source>
        <strain evidence="2 3">N1-3</strain>
    </source>
</reference>
<evidence type="ECO:0000313" key="2">
    <source>
        <dbReference type="EMBL" id="MFC1435970.1"/>
    </source>
</evidence>